<dbReference type="EMBL" id="JAIFZO010000002">
    <property type="protein sequence ID" value="MCX4232473.1"/>
    <property type="molecule type" value="Genomic_DNA"/>
</dbReference>
<evidence type="ECO:0000313" key="1">
    <source>
        <dbReference type="EMBL" id="MCX4232473.1"/>
    </source>
</evidence>
<sequence length="237" mass="27170">MRKLTASENAHLKSFTELHECDSIDIFFENQGQWGEPEEPGALTAVFDGVSGFEGVVLDPGLERCMVGISDLSSCWGTVDTLPRLRGEFSIKEFFDCLLDPPPELVREEPAPAEAEFYSQLRVIDSAPRAANGMMTAVRIQPGVNSLEIYFIDSGLDRTPEYENEYIRMDVDYCGYLDALLMTKGTFGWQYLFTEASSRDERFRDFSDRLAYMLELFPRIFPEYDYTPLRDRLEARR</sequence>
<accession>A0ABT3UYS3</accession>
<organism evidence="1 2">
    <name type="scientific">Streptomyces ortus</name>
    <dbReference type="NCBI Taxonomy" id="2867268"/>
    <lineage>
        <taxon>Bacteria</taxon>
        <taxon>Bacillati</taxon>
        <taxon>Actinomycetota</taxon>
        <taxon>Actinomycetes</taxon>
        <taxon>Kitasatosporales</taxon>
        <taxon>Streptomycetaceae</taxon>
        <taxon>Streptomyces</taxon>
    </lineage>
</organism>
<dbReference type="RefSeq" id="WP_267025525.1">
    <property type="nucleotide sequence ID" value="NZ_JAIFZO010000002.1"/>
</dbReference>
<keyword evidence="2" id="KW-1185">Reference proteome</keyword>
<protein>
    <submittedName>
        <fullName evidence="1">Uncharacterized protein</fullName>
    </submittedName>
</protein>
<reference evidence="1" key="1">
    <citation type="journal article" date="2022" name="bioRxiv">
        <title>Discovery and biosynthetic assessment of Streptomyces ortus sp nov. isolated from a deep-sea sponge.</title>
        <authorList>
            <person name="Williams S.E."/>
        </authorList>
    </citation>
    <scope>NUCLEOTIDE SEQUENCE</scope>
    <source>
        <strain evidence="1">A15ISP2-DRY2</strain>
    </source>
</reference>
<evidence type="ECO:0000313" key="2">
    <source>
        <dbReference type="Proteomes" id="UP001165590"/>
    </source>
</evidence>
<name>A0ABT3UYS3_9ACTN</name>
<proteinExistence type="predicted"/>
<dbReference type="Proteomes" id="UP001165590">
    <property type="component" value="Unassembled WGS sequence"/>
</dbReference>
<comment type="caution">
    <text evidence="1">The sequence shown here is derived from an EMBL/GenBank/DDBJ whole genome shotgun (WGS) entry which is preliminary data.</text>
</comment>
<gene>
    <name evidence="1" type="ORF">K3769_06715</name>
</gene>